<name>A0AA36N975_9DINO</name>
<evidence type="ECO:0000313" key="2">
    <source>
        <dbReference type="Proteomes" id="UP001178507"/>
    </source>
</evidence>
<gene>
    <name evidence="1" type="ORF">EVOR1521_LOCUS19555</name>
</gene>
<comment type="caution">
    <text evidence="1">The sequence shown here is derived from an EMBL/GenBank/DDBJ whole genome shotgun (WGS) entry which is preliminary data.</text>
</comment>
<dbReference type="EMBL" id="CAUJNA010003034">
    <property type="protein sequence ID" value="CAJ1395031.1"/>
    <property type="molecule type" value="Genomic_DNA"/>
</dbReference>
<organism evidence="1 2">
    <name type="scientific">Effrenium voratum</name>
    <dbReference type="NCBI Taxonomy" id="2562239"/>
    <lineage>
        <taxon>Eukaryota</taxon>
        <taxon>Sar</taxon>
        <taxon>Alveolata</taxon>
        <taxon>Dinophyceae</taxon>
        <taxon>Suessiales</taxon>
        <taxon>Symbiodiniaceae</taxon>
        <taxon>Effrenium</taxon>
    </lineage>
</organism>
<proteinExistence type="predicted"/>
<reference evidence="1" key="1">
    <citation type="submission" date="2023-08" db="EMBL/GenBank/DDBJ databases">
        <authorList>
            <person name="Chen Y."/>
            <person name="Shah S."/>
            <person name="Dougan E. K."/>
            <person name="Thang M."/>
            <person name="Chan C."/>
        </authorList>
    </citation>
    <scope>NUCLEOTIDE SEQUENCE</scope>
</reference>
<dbReference type="Proteomes" id="UP001178507">
    <property type="component" value="Unassembled WGS sequence"/>
</dbReference>
<evidence type="ECO:0000313" key="1">
    <source>
        <dbReference type="EMBL" id="CAJ1395031.1"/>
    </source>
</evidence>
<sequence length="131" mass="14648">MLASDIYASIAMATSMRASRSESAATNCPERVALVLDDVYGRWFAMKIDALLLNDPFVVLEAGDSKEDLMNRLRQSMLLHCQFYESQKTCDGVRNARFQERFGSSKLLQQHYSARAPTRSVCYGPMLPGTG</sequence>
<keyword evidence="2" id="KW-1185">Reference proteome</keyword>
<protein>
    <submittedName>
        <fullName evidence="1">Uncharacterized protein</fullName>
    </submittedName>
</protein>
<accession>A0AA36N975</accession>
<dbReference type="AlphaFoldDB" id="A0AA36N975"/>